<gene>
    <name evidence="1" type="ordered locus">RSPO_m00169</name>
</gene>
<dbReference type="SUPFAM" id="SSF48452">
    <property type="entry name" value="TPR-like"/>
    <property type="match status" value="1"/>
</dbReference>
<dbReference type="GO" id="GO:0016740">
    <property type="term" value="F:transferase activity"/>
    <property type="evidence" value="ECO:0007669"/>
    <property type="project" value="UniProtKB-KW"/>
</dbReference>
<organism evidence="1 2">
    <name type="scientific">Ralstonia solanacearum (strain Po82)</name>
    <dbReference type="NCBI Taxonomy" id="1031711"/>
    <lineage>
        <taxon>Bacteria</taxon>
        <taxon>Pseudomonadati</taxon>
        <taxon>Pseudomonadota</taxon>
        <taxon>Betaproteobacteria</taxon>
        <taxon>Burkholderiales</taxon>
        <taxon>Burkholderiaceae</taxon>
        <taxon>Ralstonia</taxon>
        <taxon>Ralstonia solanacearum species complex</taxon>
    </lineage>
</organism>
<dbReference type="Gene3D" id="1.25.40.10">
    <property type="entry name" value="Tetratricopeptide repeat domain"/>
    <property type="match status" value="1"/>
</dbReference>
<name>F6G859_RALS8</name>
<dbReference type="Proteomes" id="UP000007953">
    <property type="component" value="Plasmid megaplasmid"/>
</dbReference>
<dbReference type="HOGENOM" id="CLU_1365277_0_0_4"/>
<reference evidence="1 2" key="1">
    <citation type="journal article" date="2011" name="J. Bacteriol.">
        <title>Complete genome sequence of the plant pathogen Ralstonia solanacearum strain Po82.</title>
        <authorList>
            <person name="Xu J."/>
            <person name="Zheng H.J."/>
            <person name="Liu L."/>
            <person name="Pan Z.C."/>
            <person name="Prior P."/>
            <person name="Tang B."/>
            <person name="Xu J.S."/>
            <person name="Zhang H."/>
            <person name="Tian Q."/>
            <person name="Zhang L.Q."/>
            <person name="Feng J."/>
        </authorList>
    </citation>
    <scope>NUCLEOTIDE SEQUENCE [LARGE SCALE GENOMIC DNA]</scope>
    <source>
        <strain evidence="2">Po82</strain>
    </source>
</reference>
<protein>
    <submittedName>
        <fullName evidence="1">Protein prenyltransferase</fullName>
    </submittedName>
</protein>
<accession>F6G859</accession>
<dbReference type="EMBL" id="CP002820">
    <property type="protein sequence ID" value="AEG70810.1"/>
    <property type="molecule type" value="Genomic_DNA"/>
</dbReference>
<dbReference type="KEGG" id="rsn:RSPO_m00169"/>
<dbReference type="InterPro" id="IPR011990">
    <property type="entry name" value="TPR-like_helical_dom_sf"/>
</dbReference>
<dbReference type="AlphaFoldDB" id="F6G859"/>
<evidence type="ECO:0000313" key="1">
    <source>
        <dbReference type="EMBL" id="AEG70810.1"/>
    </source>
</evidence>
<proteinExistence type="predicted"/>
<sequence length="250" mass="27567">MSGPGNRWHSGIPCRASHVIFASQDRDAAAFLHARHVLLMASFRGYHYKNMKRLTALFLIPILAGCASAVSERVSANYTRLGAAAQEQGDWYAARRAYAQATFNADQAGLPADRRAIVHYEYGRSLGATCFFEQSEHELHTAYELDKQAGHPVYLSLVELARLMLDQQKFTQSVAYFERALPALDEAGAAAKAPAAYADILDEYAQALTGAERATEARIVGERADTLRGDHPGKQSITDRTPYGKFCRLI</sequence>
<keyword evidence="1" id="KW-0614">Plasmid</keyword>
<geneLocation type="plasmid" evidence="2"/>
<evidence type="ECO:0000313" key="2">
    <source>
        <dbReference type="Proteomes" id="UP000007953"/>
    </source>
</evidence>
<keyword evidence="1" id="KW-0808">Transferase</keyword>
<dbReference type="PATRIC" id="fig|1031711.3.peg.3434"/>